<organism evidence="1 2">
    <name type="scientific">Bacillus amyloliquefaciens</name>
    <name type="common">Bacillus velezensis</name>
    <dbReference type="NCBI Taxonomy" id="1390"/>
    <lineage>
        <taxon>Bacteria</taxon>
        <taxon>Bacillati</taxon>
        <taxon>Bacillota</taxon>
        <taxon>Bacilli</taxon>
        <taxon>Bacillales</taxon>
        <taxon>Bacillaceae</taxon>
        <taxon>Bacillus</taxon>
        <taxon>Bacillus amyloliquefaciens group</taxon>
    </lineage>
</organism>
<gene>
    <name evidence="1" type="ORF">PV946_08840</name>
</gene>
<accession>A0AAP4DIV3</accession>
<evidence type="ECO:0000313" key="2">
    <source>
        <dbReference type="Proteomes" id="UP001222377"/>
    </source>
</evidence>
<keyword evidence="1" id="KW-0378">Hydrolase</keyword>
<dbReference type="Proteomes" id="UP001222377">
    <property type="component" value="Unassembled WGS sequence"/>
</dbReference>
<sequence length="189" mass="21864">MNTPISNSPDLHPIPPTGNSTFSGYRVDFSGYGRVYSLKTKMYLSHFPNNTGYVYVNLIDDNKKVINVALHKVIWSAKENMPLSYLKENNLDIHHIDGFTFNNNPANLTSLSRKDNLCEKITIQRKKLQNRLDTAKKIISLRQQFENEGYNMFDPEDFFNVARFISVTFNKSYRAVSEILKEKKYANVI</sequence>
<dbReference type="InterPro" id="IPR044925">
    <property type="entry name" value="His-Me_finger_sf"/>
</dbReference>
<dbReference type="AlphaFoldDB" id="A0AAP4DIV3"/>
<dbReference type="GO" id="GO:0004519">
    <property type="term" value="F:endonuclease activity"/>
    <property type="evidence" value="ECO:0007669"/>
    <property type="project" value="UniProtKB-KW"/>
</dbReference>
<name>A0AAP4DIV3_BACAM</name>
<dbReference type="Gene3D" id="3.90.75.20">
    <property type="match status" value="1"/>
</dbReference>
<keyword evidence="1" id="KW-0255">Endonuclease</keyword>
<protein>
    <submittedName>
        <fullName evidence="1">HNH endonuclease</fullName>
    </submittedName>
</protein>
<evidence type="ECO:0000313" key="1">
    <source>
        <dbReference type="EMBL" id="MDF4193875.1"/>
    </source>
</evidence>
<dbReference type="SUPFAM" id="SSF54060">
    <property type="entry name" value="His-Me finger endonucleases"/>
    <property type="match status" value="1"/>
</dbReference>
<keyword evidence="1" id="KW-0540">Nuclease</keyword>
<comment type="caution">
    <text evidence="1">The sequence shown here is derived from an EMBL/GenBank/DDBJ whole genome shotgun (WGS) entry which is preliminary data.</text>
</comment>
<reference evidence="1" key="1">
    <citation type="submission" date="2023-02" db="EMBL/GenBank/DDBJ databases">
        <title>Draft Whole-Genome Sequences of Bacillus Strains of Potential Probiotic for Poultry.</title>
        <authorList>
            <person name="Ma L.M."/>
            <person name="Lopez-Guerra N."/>
            <person name="Zhang G."/>
        </authorList>
    </citation>
    <scope>NUCLEOTIDE SEQUENCE</scope>
    <source>
        <strain evidence="1">OSU1013-24</strain>
    </source>
</reference>
<dbReference type="EMBL" id="JARKHX010000003">
    <property type="protein sequence ID" value="MDF4193875.1"/>
    <property type="molecule type" value="Genomic_DNA"/>
</dbReference>
<dbReference type="RefSeq" id="WP_224960742.1">
    <property type="nucleotide sequence ID" value="NZ_CP128501.1"/>
</dbReference>
<proteinExistence type="predicted"/>